<proteinExistence type="predicted"/>
<keyword evidence="5" id="KW-0234">DNA repair</keyword>
<keyword evidence="3 9" id="KW-0808">Transferase</keyword>
<reference evidence="9 10" key="1">
    <citation type="submission" date="2018-06" db="EMBL/GenBank/DDBJ databases">
        <authorList>
            <consortium name="Pathogen Informatics"/>
            <person name="Doyle S."/>
        </authorList>
    </citation>
    <scope>NUCLEOTIDE SEQUENCE [LARGE SCALE GENOMIC DNA]</scope>
    <source>
        <strain evidence="9 10">NCTC13102</strain>
    </source>
</reference>
<dbReference type="SUPFAM" id="SSF53155">
    <property type="entry name" value="Methylated DNA-protein cysteine methyltransferase domain"/>
    <property type="match status" value="1"/>
</dbReference>
<feature type="domain" description="Methylated-DNA-[protein]-cysteine S-methyltransferase DNA binding" evidence="7">
    <location>
        <begin position="170"/>
        <end position="220"/>
    </location>
</feature>
<dbReference type="RefSeq" id="WP_112058290.1">
    <property type="nucleotide sequence ID" value="NZ_UAWL01000006.1"/>
</dbReference>
<dbReference type="Proteomes" id="UP000250166">
    <property type="component" value="Unassembled WGS sequence"/>
</dbReference>
<gene>
    <name evidence="9" type="primary">ogt</name>
    <name evidence="9" type="ORF">NCTC13102_00336</name>
</gene>
<dbReference type="InterPro" id="IPR001497">
    <property type="entry name" value="MethylDNA_cys_MeTrfase_AS"/>
</dbReference>
<evidence type="ECO:0000256" key="2">
    <source>
        <dbReference type="ARBA" id="ARBA00022603"/>
    </source>
</evidence>
<evidence type="ECO:0000259" key="8">
    <source>
        <dbReference type="Pfam" id="PF02870"/>
    </source>
</evidence>
<dbReference type="CDD" id="cd06445">
    <property type="entry name" value="ATase"/>
    <property type="match status" value="1"/>
</dbReference>
<comment type="catalytic activity">
    <reaction evidence="6">
        <text>a 6-O-methyl-2'-deoxyguanosine in DNA + L-cysteinyl-[protein] = S-methyl-L-cysteinyl-[protein] + a 2'-deoxyguanosine in DNA</text>
        <dbReference type="Rhea" id="RHEA:24000"/>
        <dbReference type="Rhea" id="RHEA-COMP:10131"/>
        <dbReference type="Rhea" id="RHEA-COMP:10132"/>
        <dbReference type="Rhea" id="RHEA-COMP:11367"/>
        <dbReference type="Rhea" id="RHEA-COMP:11368"/>
        <dbReference type="ChEBI" id="CHEBI:29950"/>
        <dbReference type="ChEBI" id="CHEBI:82612"/>
        <dbReference type="ChEBI" id="CHEBI:85445"/>
        <dbReference type="ChEBI" id="CHEBI:85448"/>
        <dbReference type="EC" id="2.1.1.63"/>
    </reaction>
</comment>
<dbReference type="Pfam" id="PF02870">
    <property type="entry name" value="Methyltransf_1N"/>
    <property type="match status" value="1"/>
</dbReference>
<evidence type="ECO:0000313" key="10">
    <source>
        <dbReference type="Proteomes" id="UP000250166"/>
    </source>
</evidence>
<dbReference type="InterPro" id="IPR008332">
    <property type="entry name" value="MethylG_MeTrfase_N"/>
</dbReference>
<dbReference type="Gene3D" id="1.10.10.10">
    <property type="entry name" value="Winged helix-like DNA-binding domain superfamily/Winged helix DNA-binding domain"/>
    <property type="match status" value="2"/>
</dbReference>
<evidence type="ECO:0000256" key="4">
    <source>
        <dbReference type="ARBA" id="ARBA00022763"/>
    </source>
</evidence>
<dbReference type="Gene3D" id="3.30.160.70">
    <property type="entry name" value="Methylated DNA-protein cysteine methyltransferase domain"/>
    <property type="match status" value="1"/>
</dbReference>
<comment type="catalytic activity">
    <reaction evidence="1">
        <text>a 4-O-methyl-thymidine in DNA + L-cysteinyl-[protein] = a thymidine in DNA + S-methyl-L-cysteinyl-[protein]</text>
        <dbReference type="Rhea" id="RHEA:53428"/>
        <dbReference type="Rhea" id="RHEA-COMP:10131"/>
        <dbReference type="Rhea" id="RHEA-COMP:10132"/>
        <dbReference type="Rhea" id="RHEA-COMP:13555"/>
        <dbReference type="Rhea" id="RHEA-COMP:13556"/>
        <dbReference type="ChEBI" id="CHEBI:29950"/>
        <dbReference type="ChEBI" id="CHEBI:82612"/>
        <dbReference type="ChEBI" id="CHEBI:137386"/>
        <dbReference type="ChEBI" id="CHEBI:137387"/>
        <dbReference type="EC" id="2.1.1.63"/>
    </reaction>
</comment>
<dbReference type="PANTHER" id="PTHR10815:SF5">
    <property type="entry name" value="METHYLATED-DNA--PROTEIN-CYSTEINE METHYLTRANSFERASE"/>
    <property type="match status" value="1"/>
</dbReference>
<evidence type="ECO:0000256" key="1">
    <source>
        <dbReference type="ARBA" id="ARBA00001286"/>
    </source>
</evidence>
<dbReference type="GO" id="GO:0006281">
    <property type="term" value="P:DNA repair"/>
    <property type="evidence" value="ECO:0007669"/>
    <property type="project" value="UniProtKB-KW"/>
</dbReference>
<dbReference type="EC" id="2.1.1.63" evidence="9"/>
<evidence type="ECO:0000259" key="7">
    <source>
        <dbReference type="Pfam" id="PF01035"/>
    </source>
</evidence>
<dbReference type="EMBL" id="UAWL01000006">
    <property type="protein sequence ID" value="SQB97736.1"/>
    <property type="molecule type" value="Genomic_DNA"/>
</dbReference>
<evidence type="ECO:0000256" key="3">
    <source>
        <dbReference type="ARBA" id="ARBA00022679"/>
    </source>
</evidence>
<dbReference type="PROSITE" id="PS00374">
    <property type="entry name" value="MGMT"/>
    <property type="match status" value="1"/>
</dbReference>
<evidence type="ECO:0000313" key="9">
    <source>
        <dbReference type="EMBL" id="SQB97736.1"/>
    </source>
</evidence>
<dbReference type="GO" id="GO:0003908">
    <property type="term" value="F:methylated-DNA-[protein]-cysteine S-methyltransferase activity"/>
    <property type="evidence" value="ECO:0007669"/>
    <property type="project" value="UniProtKB-EC"/>
</dbReference>
<keyword evidence="4" id="KW-0227">DNA damage</keyword>
<evidence type="ECO:0000256" key="6">
    <source>
        <dbReference type="ARBA" id="ARBA00049348"/>
    </source>
</evidence>
<feature type="domain" description="Methylated-DNA-[protein]-cysteine S-methyltransferase DNA binding" evidence="7">
    <location>
        <begin position="87"/>
        <end position="119"/>
    </location>
</feature>
<organism evidence="9 10">
    <name type="scientific">Helicobacter fennelliae</name>
    <dbReference type="NCBI Taxonomy" id="215"/>
    <lineage>
        <taxon>Bacteria</taxon>
        <taxon>Pseudomonadati</taxon>
        <taxon>Campylobacterota</taxon>
        <taxon>Epsilonproteobacteria</taxon>
        <taxon>Campylobacterales</taxon>
        <taxon>Helicobacteraceae</taxon>
        <taxon>Helicobacter</taxon>
    </lineage>
</organism>
<dbReference type="InterPro" id="IPR036217">
    <property type="entry name" value="MethylDNA_cys_MeTrfase_DNAb"/>
</dbReference>
<evidence type="ECO:0000256" key="5">
    <source>
        <dbReference type="ARBA" id="ARBA00023204"/>
    </source>
</evidence>
<keyword evidence="2 9" id="KW-0489">Methyltransferase</keyword>
<dbReference type="Pfam" id="PF01035">
    <property type="entry name" value="DNA_binding_1"/>
    <property type="match status" value="2"/>
</dbReference>
<accession>A0A2X3BEE1</accession>
<dbReference type="SUPFAM" id="SSF46767">
    <property type="entry name" value="Methylated DNA-protein cysteine methyltransferase, C-terminal domain"/>
    <property type="match status" value="2"/>
</dbReference>
<sequence>MSNAYPNLYHCIYHSPLGAMYMHSCGKALRALYFERQKYHQTYENPESKELQANDLEIFTQTKLWLDRYFSGQIPDFVPKLAPNGSDFAKQVWRILQGISYGMIMTYGEIAKILAKNRAQTQAMIDSIDLAESKPLESSALDSSFLTSNLAESSTQTFALESNAPIKLPKMSAQAVGGAVGRNPIAIIIPCHRVMGANANLTGYAGGIDKKIKLLELEGADTKRFKMPKIRD</sequence>
<dbReference type="InterPro" id="IPR014048">
    <property type="entry name" value="MethylDNA_cys_MeTrfase_DNA-bd"/>
</dbReference>
<dbReference type="InterPro" id="IPR036388">
    <property type="entry name" value="WH-like_DNA-bd_sf"/>
</dbReference>
<feature type="domain" description="Methylguanine DNA methyltransferase ribonuclease-like" evidence="8">
    <location>
        <begin position="8"/>
        <end position="76"/>
    </location>
</feature>
<dbReference type="NCBIfam" id="TIGR00589">
    <property type="entry name" value="ogt"/>
    <property type="match status" value="1"/>
</dbReference>
<dbReference type="GO" id="GO:0032259">
    <property type="term" value="P:methylation"/>
    <property type="evidence" value="ECO:0007669"/>
    <property type="project" value="UniProtKB-KW"/>
</dbReference>
<dbReference type="AlphaFoldDB" id="A0A2X3BEE1"/>
<protein>
    <submittedName>
        <fullName evidence="9">Methylated DNA-protein cysteine methyltransferase</fullName>
        <ecNumber evidence="9">2.1.1.63</ecNumber>
    </submittedName>
</protein>
<dbReference type="PANTHER" id="PTHR10815">
    <property type="entry name" value="METHYLATED-DNA--PROTEIN-CYSTEINE METHYLTRANSFERASE"/>
    <property type="match status" value="1"/>
</dbReference>
<name>A0A2X3BEE1_9HELI</name>
<dbReference type="InterPro" id="IPR036631">
    <property type="entry name" value="MGMT_N_sf"/>
</dbReference>